<feature type="domain" description="Transthyretin/hydroxyisourate hydrolase" evidence="1">
    <location>
        <begin position="10"/>
        <end position="138"/>
    </location>
</feature>
<evidence type="ECO:0000259" key="1">
    <source>
        <dbReference type="Pfam" id="PF00576"/>
    </source>
</evidence>
<reference evidence="2 3" key="1">
    <citation type="submission" date="2019-09" db="EMBL/GenBank/DDBJ databases">
        <title>The hologenome of the rock-dwelling lichen Lasallia pustulata.</title>
        <authorList>
            <person name="Greshake Tzovaras B."/>
            <person name="Segers F."/>
            <person name="Bicker A."/>
            <person name="Dal Grande F."/>
            <person name="Otte J."/>
            <person name="Hankeln T."/>
            <person name="Schmitt I."/>
            <person name="Ebersberger I."/>
        </authorList>
    </citation>
    <scope>NUCLEOTIDE SEQUENCE [LARGE SCALE GENOMIC DNA]</scope>
    <source>
        <strain evidence="2">A1-1</strain>
    </source>
</reference>
<dbReference type="EMBL" id="VXIT01000007">
    <property type="protein sequence ID" value="KAA6411571.1"/>
    <property type="molecule type" value="Genomic_DNA"/>
</dbReference>
<comment type="caution">
    <text evidence="2">The sequence shown here is derived from an EMBL/GenBank/DDBJ whole genome shotgun (WGS) entry which is preliminary data.</text>
</comment>
<evidence type="ECO:0000313" key="3">
    <source>
        <dbReference type="Proteomes" id="UP000324767"/>
    </source>
</evidence>
<proteinExistence type="predicted"/>
<dbReference type="GO" id="GO:0006144">
    <property type="term" value="P:purine nucleobase metabolic process"/>
    <property type="evidence" value="ECO:0007669"/>
    <property type="project" value="TreeGrafter"/>
</dbReference>
<dbReference type="OrthoDB" id="10265230at2759"/>
<dbReference type="Gene3D" id="2.60.40.180">
    <property type="entry name" value="Transthyretin/hydroxyisourate hydrolase domain"/>
    <property type="match status" value="1"/>
</dbReference>
<accession>A0A5M8PSI9</accession>
<dbReference type="InterPro" id="IPR023418">
    <property type="entry name" value="Thyroxine_BS"/>
</dbReference>
<dbReference type="PROSITE" id="PS00768">
    <property type="entry name" value="TRANSTHYRETIN_1"/>
    <property type="match status" value="1"/>
</dbReference>
<dbReference type="Pfam" id="PF00576">
    <property type="entry name" value="Transthyretin"/>
    <property type="match status" value="1"/>
</dbReference>
<dbReference type="InterPro" id="IPR036817">
    <property type="entry name" value="Transthyretin/HIU_hydrolase_sf"/>
</dbReference>
<dbReference type="SUPFAM" id="SSF49472">
    <property type="entry name" value="Transthyretin (synonym: prealbumin)"/>
    <property type="match status" value="1"/>
</dbReference>
<protein>
    <submittedName>
        <fullName evidence="2">Transthyretin domain</fullName>
    </submittedName>
</protein>
<dbReference type="Proteomes" id="UP000324767">
    <property type="component" value="Unassembled WGS sequence"/>
</dbReference>
<sequence length="139" mass="14679">MTSASTRDPITCHVLDQTTGLPAPSLAVTLTVNIPPLSSSSAPATFTARTSTADGRINHWTPAAPGAAGLGETLRGLGEKGRAICGLRFDTEGYFGEGGTFFPEVEIRFFVDGEGEAARGHWHVPLLLGPWSYTTYRGS</sequence>
<evidence type="ECO:0000313" key="2">
    <source>
        <dbReference type="EMBL" id="KAA6411571.1"/>
    </source>
</evidence>
<dbReference type="PANTHER" id="PTHR10395">
    <property type="entry name" value="URICASE AND TRANSTHYRETIN-RELATED"/>
    <property type="match status" value="1"/>
</dbReference>
<dbReference type="PANTHER" id="PTHR10395:SF7">
    <property type="entry name" value="5-HYDROXYISOURATE HYDROLASE"/>
    <property type="match status" value="1"/>
</dbReference>
<name>A0A5M8PSI9_9LECA</name>
<dbReference type="InterPro" id="IPR023416">
    <property type="entry name" value="Transthyretin/HIU_hydrolase_d"/>
</dbReference>
<dbReference type="AlphaFoldDB" id="A0A5M8PSI9"/>
<organism evidence="2 3">
    <name type="scientific">Lasallia pustulata</name>
    <dbReference type="NCBI Taxonomy" id="136370"/>
    <lineage>
        <taxon>Eukaryota</taxon>
        <taxon>Fungi</taxon>
        <taxon>Dikarya</taxon>
        <taxon>Ascomycota</taxon>
        <taxon>Pezizomycotina</taxon>
        <taxon>Lecanoromycetes</taxon>
        <taxon>OSLEUM clade</taxon>
        <taxon>Umbilicariomycetidae</taxon>
        <taxon>Umbilicariales</taxon>
        <taxon>Umbilicariaceae</taxon>
        <taxon>Lasallia</taxon>
    </lineage>
</organism>
<gene>
    <name evidence="2" type="ORF">FRX48_04851</name>
</gene>